<sequence length="82" mass="9685">MEDLEISQMVEEYKDKGVTILEKNSEPSAELFTTTRDLNENRIKHLKKRRRFVVMMMKIVTVQDSDSHEEEKSPSKTKQQDV</sequence>
<evidence type="ECO:0000256" key="1">
    <source>
        <dbReference type="SAM" id="MobiDB-lite"/>
    </source>
</evidence>
<comment type="caution">
    <text evidence="2">The sequence shown here is derived from an EMBL/GenBank/DDBJ whole genome shotgun (WGS) entry which is preliminary data.</text>
</comment>
<dbReference type="Proteomes" id="UP001163046">
    <property type="component" value="Unassembled WGS sequence"/>
</dbReference>
<feature type="compositionally biased region" description="Basic and acidic residues" evidence="1">
    <location>
        <begin position="65"/>
        <end position="82"/>
    </location>
</feature>
<evidence type="ECO:0000313" key="2">
    <source>
        <dbReference type="EMBL" id="KAJ7311006.1"/>
    </source>
</evidence>
<reference evidence="2" key="1">
    <citation type="submission" date="2023-01" db="EMBL/GenBank/DDBJ databases">
        <title>Genome assembly of the deep-sea coral Lophelia pertusa.</title>
        <authorList>
            <person name="Herrera S."/>
            <person name="Cordes E."/>
        </authorList>
    </citation>
    <scope>NUCLEOTIDE SEQUENCE</scope>
    <source>
        <strain evidence="2">USNM1676648</strain>
        <tissue evidence="2">Polyp</tissue>
    </source>
</reference>
<dbReference type="EMBL" id="MU828043">
    <property type="protein sequence ID" value="KAJ7311006.1"/>
    <property type="molecule type" value="Genomic_DNA"/>
</dbReference>
<proteinExistence type="predicted"/>
<feature type="region of interest" description="Disordered" evidence="1">
    <location>
        <begin position="63"/>
        <end position="82"/>
    </location>
</feature>
<keyword evidence="3" id="KW-1185">Reference proteome</keyword>
<dbReference type="AlphaFoldDB" id="A0A9X0CDN3"/>
<accession>A0A9X0CDN3</accession>
<evidence type="ECO:0000313" key="3">
    <source>
        <dbReference type="Proteomes" id="UP001163046"/>
    </source>
</evidence>
<organism evidence="2 3">
    <name type="scientific">Desmophyllum pertusum</name>
    <dbReference type="NCBI Taxonomy" id="174260"/>
    <lineage>
        <taxon>Eukaryota</taxon>
        <taxon>Metazoa</taxon>
        <taxon>Cnidaria</taxon>
        <taxon>Anthozoa</taxon>
        <taxon>Hexacorallia</taxon>
        <taxon>Scleractinia</taxon>
        <taxon>Caryophylliina</taxon>
        <taxon>Caryophylliidae</taxon>
        <taxon>Desmophyllum</taxon>
    </lineage>
</organism>
<protein>
    <submittedName>
        <fullName evidence="2">Uncharacterized protein</fullName>
    </submittedName>
</protein>
<name>A0A9X0CDN3_9CNID</name>
<gene>
    <name evidence="2" type="ORF">OS493_039959</name>
</gene>